<dbReference type="OrthoDB" id="6159439at2759"/>
<evidence type="ECO:0000256" key="4">
    <source>
        <dbReference type="ARBA" id="ARBA00023155"/>
    </source>
</evidence>
<sequence length="468" mass="54340">MDFSILPVNSSFLVDDILRRKHYENKIHQSNFSQFSVLSDEISIKTRLSAFPIYNKGMHKNKELVNKSFQMNDKNITETERDFNKSSISFDMTSNVEYSFGDKRMNNRHSFQGLSCMVAEAEMYARGKREDNSSDENSPKCESPSLTAKTEYHNASADAMHVTSESLIQQNLLNIKSSRKKPRILFSQSQVMELEKKFKDQKYLSASERDQIANKLNLTPTQVKIWFQNKRYKCKKQTIESRTRPPPYEWLHFQHRNVPVLVQNNQVSSDVCLPYCNRPTYLPSNSPVDMNYPPFYPDPYNGHNHHYTIDESWSWDLTDSSQLLVYLRCVNNNFDVVQELLGLCKLQTSTTGSDIFETLKTCIENQNTNDHNLNWELDSISTDGAPAMVGKHSECVSLLEKYLQKKLFKYHCIIHQEVLSSKDMEFGHVIKTAATCNNKKRARALHRRKFCSFFENETNEHGELTIPN</sequence>
<dbReference type="PROSITE" id="PS00027">
    <property type="entry name" value="HOMEOBOX_1"/>
    <property type="match status" value="1"/>
</dbReference>
<dbReference type="PANTHER" id="PTHR24340">
    <property type="entry name" value="HOMEOBOX PROTEIN NKX"/>
    <property type="match status" value="1"/>
</dbReference>
<dbReference type="GO" id="GO:0030154">
    <property type="term" value="P:cell differentiation"/>
    <property type="evidence" value="ECO:0007669"/>
    <property type="project" value="TreeGrafter"/>
</dbReference>
<protein>
    <submittedName>
        <fullName evidence="10">Homeobox protein Nkx-2.5</fullName>
    </submittedName>
</protein>
<dbReference type="SUPFAM" id="SSF46689">
    <property type="entry name" value="Homeodomain-like"/>
    <property type="match status" value="1"/>
</dbReference>
<feature type="domain" description="Homeobox" evidence="9">
    <location>
        <begin position="177"/>
        <end position="237"/>
    </location>
</feature>
<accession>T2MEQ9</accession>
<evidence type="ECO:0000313" key="10">
    <source>
        <dbReference type="EMBL" id="CDG70753.1"/>
    </source>
</evidence>
<evidence type="ECO:0000259" key="9">
    <source>
        <dbReference type="PROSITE" id="PS50071"/>
    </source>
</evidence>
<evidence type="ECO:0000256" key="3">
    <source>
        <dbReference type="ARBA" id="ARBA00023125"/>
    </source>
</evidence>
<dbReference type="InterPro" id="IPR050394">
    <property type="entry name" value="Homeobox_NK-like"/>
</dbReference>
<organism evidence="10">
    <name type="scientific">Hydra vulgaris</name>
    <name type="common">Hydra</name>
    <name type="synonym">Hydra attenuata</name>
    <dbReference type="NCBI Taxonomy" id="6087"/>
    <lineage>
        <taxon>Eukaryota</taxon>
        <taxon>Metazoa</taxon>
        <taxon>Cnidaria</taxon>
        <taxon>Hydrozoa</taxon>
        <taxon>Hydroidolina</taxon>
        <taxon>Anthoathecata</taxon>
        <taxon>Aplanulata</taxon>
        <taxon>Hydridae</taxon>
        <taxon>Hydra</taxon>
    </lineage>
</organism>
<dbReference type="GO" id="GO:0000981">
    <property type="term" value="F:DNA-binding transcription factor activity, RNA polymerase II-specific"/>
    <property type="evidence" value="ECO:0007669"/>
    <property type="project" value="InterPro"/>
</dbReference>
<feature type="non-terminal residue" evidence="10">
    <location>
        <position position="1"/>
    </location>
</feature>
<evidence type="ECO:0000256" key="7">
    <source>
        <dbReference type="RuleBase" id="RU000682"/>
    </source>
</evidence>
<dbReference type="Pfam" id="PF00046">
    <property type="entry name" value="Homeodomain"/>
    <property type="match status" value="1"/>
</dbReference>
<dbReference type="InterPro" id="IPR017970">
    <property type="entry name" value="Homeobox_CS"/>
</dbReference>
<dbReference type="PROSITE" id="PS50071">
    <property type="entry name" value="HOMEOBOX_2"/>
    <property type="match status" value="1"/>
</dbReference>
<dbReference type="EMBL" id="HAAD01004521">
    <property type="protein sequence ID" value="CDG70753.1"/>
    <property type="molecule type" value="mRNA"/>
</dbReference>
<dbReference type="PRINTS" id="PR00024">
    <property type="entry name" value="HOMEOBOX"/>
</dbReference>
<dbReference type="SMART" id="SM00389">
    <property type="entry name" value="HOX"/>
    <property type="match status" value="1"/>
</dbReference>
<dbReference type="AlphaFoldDB" id="T2MEQ9"/>
<reference evidence="10" key="1">
    <citation type="journal article" date="2013" name="Genome Biol. Evol.">
        <title>Punctuated emergences of genetic and phenotypic innovations in eumetazoan, bilaterian, euteleostome, and hominidae ancestors.</title>
        <authorList>
            <person name="Wenger Y."/>
            <person name="Galliot B."/>
        </authorList>
    </citation>
    <scope>NUCLEOTIDE SEQUENCE</scope>
    <source>
        <tissue evidence="10">Whole animals</tissue>
    </source>
</reference>
<dbReference type="PANTHER" id="PTHR24340:SF41">
    <property type="entry name" value="MUSCLE-SPECIFIC HOMEOBOX PROTEIN TINMAN-RELATED"/>
    <property type="match status" value="1"/>
</dbReference>
<evidence type="ECO:0000256" key="1">
    <source>
        <dbReference type="ARBA" id="ARBA00004123"/>
    </source>
</evidence>
<feature type="region of interest" description="Disordered" evidence="8">
    <location>
        <begin position="127"/>
        <end position="147"/>
    </location>
</feature>
<dbReference type="Gene3D" id="1.10.10.60">
    <property type="entry name" value="Homeodomain-like"/>
    <property type="match status" value="1"/>
</dbReference>
<keyword evidence="4 6" id="KW-0371">Homeobox</keyword>
<evidence type="ECO:0000256" key="5">
    <source>
        <dbReference type="ARBA" id="ARBA00023242"/>
    </source>
</evidence>
<gene>
    <name evidence="10" type="primary">NKX2-5</name>
</gene>
<keyword evidence="2" id="KW-0217">Developmental protein</keyword>
<dbReference type="InterPro" id="IPR001356">
    <property type="entry name" value="HD"/>
</dbReference>
<dbReference type="GO" id="GO:0005634">
    <property type="term" value="C:nucleus"/>
    <property type="evidence" value="ECO:0007669"/>
    <property type="project" value="UniProtKB-SubCell"/>
</dbReference>
<evidence type="ECO:0000256" key="8">
    <source>
        <dbReference type="SAM" id="MobiDB-lite"/>
    </source>
</evidence>
<feature type="DNA-binding region" description="Homeobox" evidence="6">
    <location>
        <begin position="179"/>
        <end position="238"/>
    </location>
</feature>
<dbReference type="InterPro" id="IPR009057">
    <property type="entry name" value="Homeodomain-like_sf"/>
</dbReference>
<dbReference type="GO" id="GO:0000978">
    <property type="term" value="F:RNA polymerase II cis-regulatory region sequence-specific DNA binding"/>
    <property type="evidence" value="ECO:0007669"/>
    <property type="project" value="TreeGrafter"/>
</dbReference>
<keyword evidence="5 6" id="KW-0539">Nucleus</keyword>
<comment type="subcellular location">
    <subcellularLocation>
        <location evidence="1 6 7">Nucleus</location>
    </subcellularLocation>
</comment>
<keyword evidence="3 6" id="KW-0238">DNA-binding</keyword>
<dbReference type="InterPro" id="IPR020479">
    <property type="entry name" value="HD_metazoa"/>
</dbReference>
<dbReference type="CDD" id="cd00086">
    <property type="entry name" value="homeodomain"/>
    <property type="match status" value="1"/>
</dbReference>
<evidence type="ECO:0000256" key="2">
    <source>
        <dbReference type="ARBA" id="ARBA00022473"/>
    </source>
</evidence>
<proteinExistence type="evidence at transcript level"/>
<evidence type="ECO:0000256" key="6">
    <source>
        <dbReference type="PROSITE-ProRule" id="PRU00108"/>
    </source>
</evidence>
<name>T2MEQ9_HYDVU</name>